<dbReference type="PANTHER" id="PTHR15600:SF42">
    <property type="entry name" value="SACSIN"/>
    <property type="match status" value="1"/>
</dbReference>
<gene>
    <name evidence="3" type="primary">Aste57867_9568</name>
    <name evidence="2" type="ORF">As57867_009530</name>
    <name evidence="3" type="ORF">ASTE57867_9568</name>
</gene>
<dbReference type="PANTHER" id="PTHR15600">
    <property type="entry name" value="SACSIN"/>
    <property type="match status" value="1"/>
</dbReference>
<feature type="domain" description="Sacsin/Nov" evidence="1">
    <location>
        <begin position="15"/>
        <end position="256"/>
    </location>
</feature>
<dbReference type="InterPro" id="IPR058210">
    <property type="entry name" value="SACS/Nov_dom"/>
</dbReference>
<evidence type="ECO:0000313" key="2">
    <source>
        <dbReference type="EMBL" id="KAF0699884.1"/>
    </source>
</evidence>
<name>A0A485KN43_9STRA</name>
<sequence>MDKEVNFGDDFGQKIDLTVRIREILRNYPEGTSVLKEMVQNADDAGATEISFCLDMRYHSTDQLVYSKLADFQGPSLMVYNNAQFTDADFQSIQKIGDSLKKESSNGWKTGRFGIGFNSVYHLTDLPTFVSGRRIVFFDPHACHLPNVNPSNPGKMIDFVVQSNLLGEFPNQFTPFNGFGCDLTKNFPGTTFRLPLRTPDQAQISRLSSKNQTVESIQHLLQEFSEETKVVLLFLRHVSKISIMEWHATEDAPKTLFTTSAKVLNNPETRSQERVCSGDFPISGDTWDYELEVVTRNMVSKDAVISRWLVCNQLGGGECSAMANHPDNAQLRLVPYGGVAANLDESQNVSGRAFCFLPLPVETGIPIHINGYFELSSNRRDIWFGDGLSGDGLLRAQWNTFLLKDVIAPCYARTIVTIQHKQPYLFPSQLPTLSWSIVLVTSTLNALKHQPCLFTTLNNSFVAPNDAIILDNALPDFHMLQRLFLQDGLPIVNISQPLQNLMIQTKVIPSVFSPSDGRSWYITHRTTHGANSEAMLHLIEFCLHGIDTSNQSELNGVQLIPLMNGSIGKFIASDQVDSAALGQLRAMGFSHALCIAGLVKHSDPSEALNWILTNPNVEHPPTYYLSRDPLEVSLLQSSCASQLVNLSSIGKMHSVFESLVNFNVESIQTDNFVHLLHGVFPASWKHKVRVDTSENKIPFEWFQQLWCYIGWSPNTFEPLQGLWPIIPTRSGALRALTHNSAVISGEFLSESLLALMNKVGVDVLASQLFLQEPHRDIWKYIQQPTPRGILTTLTSKMCDALNDTEKAVLRDYLLSDSCIDMDEKAIQQLKSLPIFPGCQCHVQITSNSYVAPEIHSRLLENDNRFILPNSLTFSVQSRLGVPTLDKLSFYWNFIIPNIPNYSHELQFIAVESLLSDITLFVNGPLDRLQSLSIFPSMTGSLKRIIELYDPDIDLFVDMVDPSCFPGIQTPNALAAMRLVGLQQTLTRRSICQLVNALSSTNKADSSRAKELLSYIDTYADRLLTPQQEIPRKSKRRVFFLKSQAEESAQSAEKLAEEMQDIIALRESLSSIAWLPVVTNLNEKGLPTKSPTVTLALPRDVRHHDMQSICSASFYILDGTITSKSLVELFCWNASLSNCVLVAQIYAMQLQNIYPQNITSVMHRIYSTMEASVELRHRLEGIPWLWIEGKFWKSSQVAFTSYIHLDPYLAVIPKDMQQFKILLEETGVRSNFNRDDYISILNNMHAENPTLTKEQLILAIQITQALSDMSYSSNTLLYIPNSESTLQLSTTLTYNDAPWIVAPLQVHFVHPQLSNTVAAKLGCTSYRSSLVLATSEHLQGVEAFGQSEPLTRRLSAILEQYPEGTSILNELVQNADDAQATRFKICYSRKSFNTSSLLSSQLASWQGPALICYNDAVFDERDFANLARIGQGHKLTKLSTTGRFGLGFNSVYHLTDIPSIVSGDSFVMFDPHASNVPNATFTHPGIKIRFTNSSLVDQFPDQFSPYSIFGCDMKQRFDGTLFRFPLRCSETSDHSDIKKSFYSDDEMLEFLDLFRQSLTATLLFLRHITHISVFVQDEDGGEPTLLFEGSAQERPTHLLDIFPSKPAFFAQLTKQSHPKIQNNILEITTSERKEQYLICHAIGCGQAKAMSLAHQDLKLIPYAAVAARLNMPLEGRAFSFLPLPVKVEMPIHINGYFELSSNRRDIWHGDDMTGEGQKRSQWNTRLLIDVVAPAYAALLLAVRPLVPNDTYLNFFPSFLPPVPWNLVPQTLFELLRDIPMILCKSNEYAPLSKIVAINFSQQRTMDLESILNECNIPHAQLPSALIDMLLDQNIILGSTSPATFRNLLRNQMLDIAALSRHLIPPLVKICIEDESVSDLEALPLVAMRNRTFQKVLLNSTKNEFNYFCTEMEQQLLDSSCSHKIVDMKLCGDLLSKLPGIFDRTNLKWFTLDHCHKLPIFPRSWLNNPSVSWDMSPPITPAWLRLLWLWGAGHVSLVDYLTEPQFLLNCRSQLW</sequence>
<dbReference type="EMBL" id="CAADRA010005172">
    <property type="protein sequence ID" value="VFT86447.1"/>
    <property type="molecule type" value="Genomic_DNA"/>
</dbReference>
<evidence type="ECO:0000313" key="3">
    <source>
        <dbReference type="EMBL" id="VFT86447.1"/>
    </source>
</evidence>
<dbReference type="OrthoDB" id="66198at2759"/>
<dbReference type="InterPro" id="IPR036890">
    <property type="entry name" value="HATPase_C_sf"/>
</dbReference>
<dbReference type="Gene3D" id="1.10.8.10">
    <property type="entry name" value="DNA helicase RuvA subunit, C-terminal domain"/>
    <property type="match status" value="1"/>
</dbReference>
<feature type="domain" description="Sacsin/Nov" evidence="1">
    <location>
        <begin position="1347"/>
        <end position="1584"/>
    </location>
</feature>
<dbReference type="SUPFAM" id="SSF46934">
    <property type="entry name" value="UBA-like"/>
    <property type="match status" value="1"/>
</dbReference>
<dbReference type="InterPro" id="IPR009060">
    <property type="entry name" value="UBA-like_sf"/>
</dbReference>
<dbReference type="EMBL" id="VJMH01005151">
    <property type="protein sequence ID" value="KAF0699884.1"/>
    <property type="molecule type" value="Genomic_DNA"/>
</dbReference>
<reference evidence="2" key="2">
    <citation type="submission" date="2019-06" db="EMBL/GenBank/DDBJ databases">
        <title>Genomics analysis of Aphanomyces spp. identifies a new class of oomycete effector associated with host adaptation.</title>
        <authorList>
            <person name="Gaulin E."/>
        </authorList>
    </citation>
    <scope>NUCLEOTIDE SEQUENCE</scope>
    <source>
        <strain evidence="2">CBS 578.67</strain>
    </source>
</reference>
<organism evidence="3 4">
    <name type="scientific">Aphanomyces stellatus</name>
    <dbReference type="NCBI Taxonomy" id="120398"/>
    <lineage>
        <taxon>Eukaryota</taxon>
        <taxon>Sar</taxon>
        <taxon>Stramenopiles</taxon>
        <taxon>Oomycota</taxon>
        <taxon>Saprolegniomycetes</taxon>
        <taxon>Saprolegniales</taxon>
        <taxon>Verrucalvaceae</taxon>
        <taxon>Aphanomyces</taxon>
    </lineage>
</organism>
<dbReference type="Proteomes" id="UP000332933">
    <property type="component" value="Unassembled WGS sequence"/>
</dbReference>
<dbReference type="GO" id="GO:0030544">
    <property type="term" value="F:Hsp70 protein binding"/>
    <property type="evidence" value="ECO:0007669"/>
    <property type="project" value="TreeGrafter"/>
</dbReference>
<dbReference type="InterPro" id="IPR052972">
    <property type="entry name" value="Sacsin_chaperone_reg"/>
</dbReference>
<dbReference type="SUPFAM" id="SSF55874">
    <property type="entry name" value="ATPase domain of HSP90 chaperone/DNA topoisomerase II/histidine kinase"/>
    <property type="match status" value="2"/>
</dbReference>
<keyword evidence="4" id="KW-1185">Reference proteome</keyword>
<evidence type="ECO:0000313" key="4">
    <source>
        <dbReference type="Proteomes" id="UP000332933"/>
    </source>
</evidence>
<dbReference type="Gene3D" id="3.30.565.10">
    <property type="entry name" value="Histidine kinase-like ATPase, C-terminal domain"/>
    <property type="match status" value="2"/>
</dbReference>
<proteinExistence type="predicted"/>
<dbReference type="NCBIfam" id="NF047352">
    <property type="entry name" value="P_loop_sacsin"/>
    <property type="match status" value="2"/>
</dbReference>
<dbReference type="Pfam" id="PF25794">
    <property type="entry name" value="SACS"/>
    <property type="match status" value="2"/>
</dbReference>
<protein>
    <submittedName>
        <fullName evidence="3">Aste57867_9568 protein</fullName>
    </submittedName>
</protein>
<accession>A0A485KN43</accession>
<evidence type="ECO:0000259" key="1">
    <source>
        <dbReference type="Pfam" id="PF25794"/>
    </source>
</evidence>
<reference evidence="3 4" key="1">
    <citation type="submission" date="2019-03" db="EMBL/GenBank/DDBJ databases">
        <authorList>
            <person name="Gaulin E."/>
            <person name="Dumas B."/>
        </authorList>
    </citation>
    <scope>NUCLEOTIDE SEQUENCE [LARGE SCALE GENOMIC DNA]</scope>
    <source>
        <strain evidence="3">CBS 568.67</strain>
    </source>
</reference>